<dbReference type="Pfam" id="PF25977">
    <property type="entry name" value="DZIP1"/>
    <property type="match status" value="1"/>
</dbReference>
<dbReference type="InterPro" id="IPR058883">
    <property type="entry name" value="DZIP1_dom"/>
</dbReference>
<keyword evidence="10" id="KW-0966">Cell projection</keyword>
<dbReference type="GO" id="GO:0005737">
    <property type="term" value="C:cytoplasm"/>
    <property type="evidence" value="ECO:0007669"/>
    <property type="project" value="TreeGrafter"/>
</dbReference>
<comment type="caution">
    <text evidence="14">The sequence shown here is derived from an EMBL/GenBank/DDBJ whole genome shotgun (WGS) entry which is preliminary data.</text>
</comment>
<feature type="region of interest" description="Disordered" evidence="12">
    <location>
        <begin position="799"/>
        <end position="819"/>
    </location>
</feature>
<evidence type="ECO:0000256" key="10">
    <source>
        <dbReference type="ARBA" id="ARBA00023273"/>
    </source>
</evidence>
<dbReference type="GO" id="GO:0036064">
    <property type="term" value="C:ciliary basal body"/>
    <property type="evidence" value="ECO:0007669"/>
    <property type="project" value="TreeGrafter"/>
</dbReference>
<evidence type="ECO:0000256" key="4">
    <source>
        <dbReference type="ARBA" id="ARBA00022490"/>
    </source>
</evidence>
<evidence type="ECO:0000313" key="14">
    <source>
        <dbReference type="EMBL" id="CAH2263063.1"/>
    </source>
</evidence>
<feature type="region of interest" description="Disordered" evidence="12">
    <location>
        <begin position="1003"/>
        <end position="1039"/>
    </location>
</feature>
<evidence type="ECO:0000256" key="9">
    <source>
        <dbReference type="ARBA" id="ARBA00023212"/>
    </source>
</evidence>
<dbReference type="GO" id="GO:0008270">
    <property type="term" value="F:zinc ion binding"/>
    <property type="evidence" value="ECO:0007669"/>
    <property type="project" value="UniProtKB-KW"/>
</dbReference>
<sequence>MACKASFELHHNFPKLAEESGFTFNQHKPRVHINWNKIKLIDIENLMRDRKFGLVEEHINDILDCVLESEFDVRILDDGVLKIFRLAQLAVEYQQFCRHYLDRSVFILREEVTNLLQELDSTKKSLREKDEEIRKLRRKSKHSFRTPLPYGNENIATMILKTLNQNKGELFASTSQIDSMQYNKCNYCEKVFLNQLYLKSHISRRHPNVLETPQRDTIDGEGNNKNSKLANEVDELRTKLKHMEDLIASKYNPSTQSICDGSLHSNITKKNTEVNSDSKCNKEMKDAEVSTNDDGYILDKIEEWKKEEHEKYNEELSSLRKQIIEILSNKEKQDNTSTNNDLKMMEQLHTTIKEQGTEILALKQELVKEVNREKEKKTKIEEQIEFWIKRAEMQSNEYKSLLQKLNDVANEAQEFREKANIEKERANQLEKILRNHLYKTSPKHTNAVNKQKVTKHLKEGNSRSELKTTKAEQPIPSAGEMTLKKLQQKAQELLNIDQTTTSDSSSASKEKINIDEAKKESDYVNNVKKEKKYDKINHVDIKKPKARTSSPLHNKLGPANNTEKKQSTIKSKSAISKTSKRGNGYVYIPGSPLKIVRAKITEEVNHRLISLGVDPLSSRLPQHIYQKQRKLLQEQHEYKSKKCPSRNKALHSVMCYLDQKTSSTNSIPQSDYLSPNKARKTFSISSVLSNVKTKALSLVKSNEPTYKPNKSYDDVAKKAMALLKTPPGSAHSSPILLKSTTTTNNLPEKKKRYDFKTKNPKYQSSKMKKKNHLVENNQITDSSHESDSVNDDFDKQQQSTITNKDYNTSPDHNSIDNADSRYSANQKRNTFHGNGLKPEAISVITKSFLENKDNSSDDVESIVDISPRKFLSEENLSNLKQTKGVLKNASSTSSLNKKKVLFDMDAIQMKSVSASPSQSITEKSDIIKKIESSLTNLESEEWDISSIENEPIKNTGSNIKITAHTSPKIAELKKSIESQLTRRNPTLSTALVGGVDVLAAPMQKATSHGGSNTSLGSSILDDTDSGPVPDHTIIKPRTAFGKDDSELDISYLIDDKIGPK</sequence>
<evidence type="ECO:0000313" key="15">
    <source>
        <dbReference type="Proteomes" id="UP000838756"/>
    </source>
</evidence>
<evidence type="ECO:0000256" key="5">
    <source>
        <dbReference type="ARBA" id="ARBA00022723"/>
    </source>
</evidence>
<feature type="region of interest" description="Disordered" evidence="12">
    <location>
        <begin position="442"/>
        <end position="477"/>
    </location>
</feature>
<feature type="region of interest" description="Disordered" evidence="12">
    <location>
        <begin position="546"/>
        <end position="576"/>
    </location>
</feature>
<evidence type="ECO:0000256" key="7">
    <source>
        <dbReference type="ARBA" id="ARBA00022833"/>
    </source>
</evidence>
<keyword evidence="15" id="KW-1185">Reference proteome</keyword>
<keyword evidence="9" id="KW-0206">Cytoskeleton</keyword>
<feature type="region of interest" description="Disordered" evidence="12">
    <location>
        <begin position="725"/>
        <end position="773"/>
    </location>
</feature>
<evidence type="ECO:0000256" key="11">
    <source>
        <dbReference type="SAM" id="Coils"/>
    </source>
</evidence>
<dbReference type="PANTHER" id="PTHR21502">
    <property type="entry name" value="ZINC FINGER PROTEIN DZIP1"/>
    <property type="match status" value="1"/>
</dbReference>
<keyword evidence="6" id="KW-0863">Zinc-finger</keyword>
<evidence type="ECO:0000256" key="8">
    <source>
        <dbReference type="ARBA" id="ARBA00023054"/>
    </source>
</evidence>
<dbReference type="AlphaFoldDB" id="A0A8S4SED2"/>
<dbReference type="GO" id="GO:0060271">
    <property type="term" value="P:cilium assembly"/>
    <property type="evidence" value="ECO:0007669"/>
    <property type="project" value="TreeGrafter"/>
</dbReference>
<feature type="coiled-coil region" evidence="11">
    <location>
        <begin position="109"/>
        <end position="139"/>
    </location>
</feature>
<evidence type="ECO:0000256" key="12">
    <source>
        <dbReference type="SAM" id="MobiDB-lite"/>
    </source>
</evidence>
<organism evidence="14 15">
    <name type="scientific">Pararge aegeria aegeria</name>
    <dbReference type="NCBI Taxonomy" id="348720"/>
    <lineage>
        <taxon>Eukaryota</taxon>
        <taxon>Metazoa</taxon>
        <taxon>Ecdysozoa</taxon>
        <taxon>Arthropoda</taxon>
        <taxon>Hexapoda</taxon>
        <taxon>Insecta</taxon>
        <taxon>Pterygota</taxon>
        <taxon>Neoptera</taxon>
        <taxon>Endopterygota</taxon>
        <taxon>Lepidoptera</taxon>
        <taxon>Glossata</taxon>
        <taxon>Ditrysia</taxon>
        <taxon>Papilionoidea</taxon>
        <taxon>Nymphalidae</taxon>
        <taxon>Satyrinae</taxon>
        <taxon>Satyrini</taxon>
        <taxon>Parargina</taxon>
        <taxon>Pararge</taxon>
    </lineage>
</organism>
<protein>
    <submittedName>
        <fullName evidence="14">Jg10845 protein</fullName>
    </submittedName>
</protein>
<keyword evidence="7" id="KW-0862">Zinc</keyword>
<dbReference type="GO" id="GO:0005814">
    <property type="term" value="C:centriole"/>
    <property type="evidence" value="ECO:0007669"/>
    <property type="project" value="UniProtKB-SubCell"/>
</dbReference>
<evidence type="ECO:0000256" key="2">
    <source>
        <dbReference type="ARBA" id="ARBA00004120"/>
    </source>
</evidence>
<feature type="compositionally biased region" description="Basic and acidic residues" evidence="12">
    <location>
        <begin position="456"/>
        <end position="470"/>
    </location>
</feature>
<evidence type="ECO:0000256" key="3">
    <source>
        <dbReference type="ARBA" id="ARBA00009131"/>
    </source>
</evidence>
<name>A0A8S4SED2_9NEOP</name>
<proteinExistence type="inferred from homology"/>
<evidence type="ECO:0000256" key="6">
    <source>
        <dbReference type="ARBA" id="ARBA00022771"/>
    </source>
</evidence>
<dbReference type="PROSITE" id="PS00028">
    <property type="entry name" value="ZINC_FINGER_C2H2_1"/>
    <property type="match status" value="1"/>
</dbReference>
<dbReference type="InterPro" id="IPR013087">
    <property type="entry name" value="Znf_C2H2_type"/>
</dbReference>
<comment type="similarity">
    <text evidence="3">Belongs to the DZIP C2H2-type zinc-finger protein family.</text>
</comment>
<dbReference type="InterPro" id="IPR051241">
    <property type="entry name" value="DZIP_RILPL"/>
</dbReference>
<evidence type="ECO:0000256" key="1">
    <source>
        <dbReference type="ARBA" id="ARBA00004114"/>
    </source>
</evidence>
<dbReference type="Proteomes" id="UP000838756">
    <property type="component" value="Unassembled WGS sequence"/>
</dbReference>
<feature type="coiled-coil region" evidence="11">
    <location>
        <begin position="302"/>
        <end position="329"/>
    </location>
</feature>
<dbReference type="InterPro" id="IPR032714">
    <property type="entry name" value="DZIP1_N"/>
</dbReference>
<reference evidence="14" key="1">
    <citation type="submission" date="2022-03" db="EMBL/GenBank/DDBJ databases">
        <authorList>
            <person name="Lindestad O."/>
        </authorList>
    </citation>
    <scope>NUCLEOTIDE SEQUENCE</scope>
</reference>
<dbReference type="OrthoDB" id="515971at2759"/>
<dbReference type="EMBL" id="CAKXAJ010026225">
    <property type="protein sequence ID" value="CAH2263063.1"/>
    <property type="molecule type" value="Genomic_DNA"/>
</dbReference>
<evidence type="ECO:0000259" key="13">
    <source>
        <dbReference type="PROSITE" id="PS00028"/>
    </source>
</evidence>
<accession>A0A8S4SED2</accession>
<keyword evidence="8 11" id="KW-0175">Coiled coil</keyword>
<dbReference type="PANTHER" id="PTHR21502:SF3">
    <property type="entry name" value="CILIUM ASSEMBLY PROTEIN DZIP1L"/>
    <property type="match status" value="1"/>
</dbReference>
<keyword evidence="4" id="KW-0963">Cytoplasm</keyword>
<feature type="compositionally biased region" description="Polar residues" evidence="12">
    <location>
        <begin position="1004"/>
        <end position="1017"/>
    </location>
</feature>
<keyword evidence="5" id="KW-0479">Metal-binding</keyword>
<dbReference type="Pfam" id="PF13815">
    <property type="entry name" value="Dzip-like_N"/>
    <property type="match status" value="1"/>
</dbReference>
<comment type="subcellular location">
    <subcellularLocation>
        <location evidence="2">Cytoplasm</location>
        <location evidence="2">Cytoskeleton</location>
        <location evidence="2">Cilium basal body</location>
    </subcellularLocation>
    <subcellularLocation>
        <location evidence="1">Cytoplasm</location>
        <location evidence="1">Cytoskeleton</location>
        <location evidence="1">Microtubule organizing center</location>
        <location evidence="1">Centrosome</location>
        <location evidence="1">Centriole</location>
    </subcellularLocation>
</comment>
<feature type="domain" description="C2H2-type" evidence="13">
    <location>
        <begin position="185"/>
        <end position="206"/>
    </location>
</feature>
<gene>
    <name evidence="14" type="primary">jg10845</name>
    <name evidence="14" type="ORF">PAEG_LOCUS24311</name>
</gene>
<feature type="coiled-coil region" evidence="11">
    <location>
        <begin position="363"/>
        <end position="432"/>
    </location>
</feature>